<proteinExistence type="predicted"/>
<evidence type="ECO:0000313" key="4">
    <source>
        <dbReference type="Proteomes" id="UP000288983"/>
    </source>
</evidence>
<reference evidence="3 4" key="1">
    <citation type="submission" date="2018-06" db="EMBL/GenBank/DDBJ databases">
        <title>Bacteria isolated from soil of Wuhan.</title>
        <authorList>
            <person name="Wei X."/>
            <person name="Chunhua H."/>
        </authorList>
    </citation>
    <scope>NUCLEOTIDE SEQUENCE [LARGE SCALE GENOMIC DNA]</scope>
    <source>
        <strain evidence="4">xwS2</strain>
    </source>
</reference>
<dbReference type="Pfam" id="PF13924">
    <property type="entry name" value="Lipocalin_5"/>
    <property type="match status" value="1"/>
</dbReference>
<protein>
    <submittedName>
        <fullName evidence="3">Alpha/beta hydrolase</fullName>
    </submittedName>
</protein>
<comment type="caution">
    <text evidence="3">The sequence shown here is derived from an EMBL/GenBank/DDBJ whole genome shotgun (WGS) entry which is preliminary data.</text>
</comment>
<dbReference type="InterPro" id="IPR024311">
    <property type="entry name" value="Lipocalin-like"/>
</dbReference>
<keyword evidence="3" id="KW-0378">Hydrolase</keyword>
<evidence type="ECO:0000313" key="3">
    <source>
        <dbReference type="EMBL" id="RWU24213.1"/>
    </source>
</evidence>
<dbReference type="InterPro" id="IPR029058">
    <property type="entry name" value="AB_hydrolase_fold"/>
</dbReference>
<dbReference type="PANTHER" id="PTHR46438:SF11">
    <property type="entry name" value="LIPASE-RELATED"/>
    <property type="match status" value="1"/>
</dbReference>
<name>A0A443ZVD3_9PSED</name>
<sequence length="455" mass="50759">MTSGSTNVSESNPLQRPYWIELLHTQVREVQGKYRTRIIEAGAGPALILLHGTGGHAENYALNIAELARHFRVIAMDFLWHGKSQTEGYDAQIIPVLVDQVLDVMDQLGLATAFVEGQSLGGWVAMQLALRHPERVDALVLTTTMGYTPDAGAIEGYVEPDWASNLPSSLEVLRDPSFDNVRTRMARILANPQRLTDEAVMVRQALYCQPELAAVQMQFIAEYLAGPTIRQHLVTDALARQIRQPTLVYWGERNRTPPALGEHIARQVHNGTFHCAADTGHWAQFESAAEHNEVVTTFLQAHLPKDKTVMTRTVLNPIGRWEILAWEQRFDDGRIELPMGEHLQGFIQYTEGGHMACMIARAERAPFESGGQWNASDSEKAGAYSSMLAYGGRYAVNDDVITHWVDISLFPNWVGGAQKRRFEVNADGTLTLSARLEEGTPQARSARLVWRRVSV</sequence>
<dbReference type="PRINTS" id="PR00111">
    <property type="entry name" value="ABHYDROLASE"/>
</dbReference>
<dbReference type="EMBL" id="QJRG01000037">
    <property type="protein sequence ID" value="RWU24213.1"/>
    <property type="molecule type" value="Genomic_DNA"/>
</dbReference>
<dbReference type="SUPFAM" id="SSF53474">
    <property type="entry name" value="alpha/beta-Hydrolases"/>
    <property type="match status" value="1"/>
</dbReference>
<evidence type="ECO:0000259" key="2">
    <source>
        <dbReference type="Pfam" id="PF13924"/>
    </source>
</evidence>
<dbReference type="PANTHER" id="PTHR46438">
    <property type="entry name" value="ALPHA/BETA-HYDROLASES SUPERFAMILY PROTEIN"/>
    <property type="match status" value="1"/>
</dbReference>
<feature type="domain" description="AB hydrolase-1" evidence="1">
    <location>
        <begin position="45"/>
        <end position="287"/>
    </location>
</feature>
<evidence type="ECO:0000259" key="1">
    <source>
        <dbReference type="Pfam" id="PF00561"/>
    </source>
</evidence>
<dbReference type="AlphaFoldDB" id="A0A443ZVD3"/>
<dbReference type="Gene3D" id="3.40.50.1820">
    <property type="entry name" value="alpha/beta hydrolase"/>
    <property type="match status" value="1"/>
</dbReference>
<accession>A0A443ZVD3</accession>
<dbReference type="OrthoDB" id="9785847at2"/>
<feature type="domain" description="Lipocalin-like" evidence="2">
    <location>
        <begin position="318"/>
        <end position="453"/>
    </location>
</feature>
<dbReference type="Proteomes" id="UP000288983">
    <property type="component" value="Unassembled WGS sequence"/>
</dbReference>
<dbReference type="InterPro" id="IPR000073">
    <property type="entry name" value="AB_hydrolase_1"/>
</dbReference>
<gene>
    <name evidence="3" type="ORF">DM813_08565</name>
</gene>
<dbReference type="Pfam" id="PF00561">
    <property type="entry name" value="Abhydrolase_1"/>
    <property type="match status" value="1"/>
</dbReference>
<organism evidence="3 4">
    <name type="scientific">Pseudomonas alkylphenolica</name>
    <dbReference type="NCBI Taxonomy" id="237609"/>
    <lineage>
        <taxon>Bacteria</taxon>
        <taxon>Pseudomonadati</taxon>
        <taxon>Pseudomonadota</taxon>
        <taxon>Gammaproteobacteria</taxon>
        <taxon>Pseudomonadales</taxon>
        <taxon>Pseudomonadaceae</taxon>
        <taxon>Pseudomonas</taxon>
    </lineage>
</organism>
<dbReference type="GO" id="GO:0016787">
    <property type="term" value="F:hydrolase activity"/>
    <property type="evidence" value="ECO:0007669"/>
    <property type="project" value="UniProtKB-KW"/>
</dbReference>